<dbReference type="InterPro" id="IPR052924">
    <property type="entry name" value="OsmC/Ohr_hydroprdx_reductase"/>
</dbReference>
<dbReference type="InterPro" id="IPR036102">
    <property type="entry name" value="OsmC/Ohrsf"/>
</dbReference>
<name>A0A169RAE5_9HYPH</name>
<dbReference type="PANTHER" id="PTHR35368:SF1">
    <property type="entry name" value="HYDROPEROXIDE REDUCTASE"/>
    <property type="match status" value="1"/>
</dbReference>
<evidence type="ECO:0000313" key="1">
    <source>
        <dbReference type="EMBL" id="BAU92382.1"/>
    </source>
</evidence>
<dbReference type="Proteomes" id="UP000218288">
    <property type="component" value="Chromosome"/>
</dbReference>
<dbReference type="InterPro" id="IPR015946">
    <property type="entry name" value="KH_dom-like_a/b"/>
</dbReference>
<dbReference type="EMBL" id="AP014809">
    <property type="protein sequence ID" value="BAU92382.1"/>
    <property type="molecule type" value="Genomic_DNA"/>
</dbReference>
<dbReference type="AlphaFoldDB" id="A0A169RAE5"/>
<dbReference type="OrthoDB" id="5356953at2"/>
<sequence length="185" mass="19869">MTATAAKEIVQTFERVFEPIDRDRLHALSEKGRADPSVVKTVRARTVAEGRRFRHLNYIRNLDAHIVDEPPALLGDDTAPNPTEALLAALGTCVAVGLQANAIARGWTVKGIEVESEGDINITSVWGTGDLSEKPVGLTTVRLKVHLDIEGASPAELDELVAHAGQWSPVLNTVKNPVAVTLARA</sequence>
<proteinExistence type="predicted"/>
<dbReference type="RefSeq" id="WP_096486342.1">
    <property type="nucleotide sequence ID" value="NZ_AP014809.1"/>
</dbReference>
<protein>
    <submittedName>
        <fullName evidence="1">OsmC family protein</fullName>
    </submittedName>
</protein>
<gene>
    <name evidence="1" type="ORF">MPPM_3777</name>
</gene>
<dbReference type="Gene3D" id="3.30.300.20">
    <property type="match status" value="1"/>
</dbReference>
<dbReference type="Pfam" id="PF02566">
    <property type="entry name" value="OsmC"/>
    <property type="match status" value="1"/>
</dbReference>
<evidence type="ECO:0000313" key="2">
    <source>
        <dbReference type="Proteomes" id="UP000218288"/>
    </source>
</evidence>
<reference evidence="1 2" key="1">
    <citation type="journal article" date="2016" name="Genome Announc.">
        <title>Complete Genome Sequence of Methylobacterium populi P-1M, Isolated from Pink-Pigmented Household Biofilm.</title>
        <authorList>
            <person name="Morohoshi T."/>
            <person name="Ikeda T."/>
        </authorList>
    </citation>
    <scope>NUCLEOTIDE SEQUENCE [LARGE SCALE GENOMIC DNA]</scope>
    <source>
        <strain evidence="1 2">P-1M</strain>
    </source>
</reference>
<dbReference type="PANTHER" id="PTHR35368">
    <property type="entry name" value="HYDROPEROXIDE REDUCTASE"/>
    <property type="match status" value="1"/>
</dbReference>
<dbReference type="SUPFAM" id="SSF82784">
    <property type="entry name" value="OsmC-like"/>
    <property type="match status" value="1"/>
</dbReference>
<accession>A0A169RAE5</accession>
<organism evidence="1 2">
    <name type="scientific">Methylorubrum populi</name>
    <dbReference type="NCBI Taxonomy" id="223967"/>
    <lineage>
        <taxon>Bacteria</taxon>
        <taxon>Pseudomonadati</taxon>
        <taxon>Pseudomonadota</taxon>
        <taxon>Alphaproteobacteria</taxon>
        <taxon>Hyphomicrobiales</taxon>
        <taxon>Methylobacteriaceae</taxon>
        <taxon>Methylorubrum</taxon>
    </lineage>
</organism>
<dbReference type="InterPro" id="IPR003718">
    <property type="entry name" value="OsmC/Ohr_fam"/>
</dbReference>